<evidence type="ECO:0000313" key="3">
    <source>
        <dbReference type="Proteomes" id="UP000087171"/>
    </source>
</evidence>
<gene>
    <name evidence="4" type="primary">LOC101510894</name>
</gene>
<dbReference type="RefSeq" id="XP_027186336.1">
    <property type="nucleotide sequence ID" value="XM_027330535.1"/>
</dbReference>
<reference evidence="4" key="1">
    <citation type="submission" date="2025-08" db="UniProtKB">
        <authorList>
            <consortium name="RefSeq"/>
        </authorList>
    </citation>
    <scope>IDENTIFICATION</scope>
    <source>
        <tissue evidence="4">Etiolated seedlings</tissue>
    </source>
</reference>
<feature type="domain" description="DUF4218" evidence="2">
    <location>
        <begin position="47"/>
        <end position="154"/>
    </location>
</feature>
<keyword evidence="1" id="KW-0175">Coiled coil</keyword>
<dbReference type="AlphaFoldDB" id="A0A3Q7XRD2"/>
<proteinExistence type="predicted"/>
<evidence type="ECO:0000259" key="2">
    <source>
        <dbReference type="Pfam" id="PF13960"/>
    </source>
</evidence>
<feature type="coiled-coil region" evidence="1">
    <location>
        <begin position="410"/>
        <end position="437"/>
    </location>
</feature>
<dbReference type="GeneID" id="101510894"/>
<evidence type="ECO:0000313" key="4">
    <source>
        <dbReference type="RefSeq" id="XP_027186336.1"/>
    </source>
</evidence>
<evidence type="ECO:0000256" key="1">
    <source>
        <dbReference type="SAM" id="Coils"/>
    </source>
</evidence>
<dbReference type="Proteomes" id="UP000087171">
    <property type="component" value="Unplaced"/>
</dbReference>
<protein>
    <submittedName>
        <fullName evidence="4">Uncharacterized protein LOC101510894 isoform X1</fullName>
    </submittedName>
</protein>
<accession>A0A3Q7XRD2</accession>
<sequence>MKEGKLHGMKSHDCHVFMECLLPIAFISLPEQTWKPLTELSHFFRDLCSTSVQVDDLISHEQNIPIVLCKVEHIFPLGYFDSMEHLPIHLPYEARVGSPVQYRWMYPFERFLHHLKKKVKNKARVEGSIIKSYLIEDISQFCTYYFQSNKQPYNASIGRKANEDDFSQTVFSIFNLPGRFGSECKVRFFEDKELNAVVNHILINCDEIQPYIETFVEALRKVHRNMSDEHADKCIEENFASWLKEYMSGRGTNKCGRISSSRGRHSSSRGIIDLKISPVGKSFDPNKSKEDLLAIDPHVPENDWIAFVNYYKIPQIKKLNEQNMLKVSHVGVSMSIARRDRHMENISENLSQDQERVVIEGVSSKINVYPDDVIGKVYGAEHSGRVCGLGVCPTIVFKTRKYFAQFDNVGSFSQKNIEELQKEVHTLKENLNGYEETKKQL</sequence>
<dbReference type="OrthoDB" id="1100107at2759"/>
<dbReference type="PANTHER" id="PTHR48258">
    <property type="entry name" value="DUF4218 DOMAIN-CONTAINING PROTEIN-RELATED"/>
    <property type="match status" value="1"/>
</dbReference>
<name>A0A3Q7XRD2_CICAR</name>
<keyword evidence="3" id="KW-1185">Reference proteome</keyword>
<dbReference type="InterPro" id="IPR025452">
    <property type="entry name" value="DUF4218"/>
</dbReference>
<organism evidence="3 4">
    <name type="scientific">Cicer arietinum</name>
    <name type="common">Chickpea</name>
    <name type="synonym">Garbanzo</name>
    <dbReference type="NCBI Taxonomy" id="3827"/>
    <lineage>
        <taxon>Eukaryota</taxon>
        <taxon>Viridiplantae</taxon>
        <taxon>Streptophyta</taxon>
        <taxon>Embryophyta</taxon>
        <taxon>Tracheophyta</taxon>
        <taxon>Spermatophyta</taxon>
        <taxon>Magnoliopsida</taxon>
        <taxon>eudicotyledons</taxon>
        <taxon>Gunneridae</taxon>
        <taxon>Pentapetalae</taxon>
        <taxon>rosids</taxon>
        <taxon>fabids</taxon>
        <taxon>Fabales</taxon>
        <taxon>Fabaceae</taxon>
        <taxon>Papilionoideae</taxon>
        <taxon>50 kb inversion clade</taxon>
        <taxon>NPAAA clade</taxon>
        <taxon>Hologalegina</taxon>
        <taxon>IRL clade</taxon>
        <taxon>Cicereae</taxon>
        <taxon>Cicer</taxon>
    </lineage>
</organism>
<dbReference type="PANTHER" id="PTHR48258:SF3">
    <property type="entry name" value="FK506-BINDING PROTEIN 4-LIKE ISOFORM X1"/>
    <property type="match status" value="1"/>
</dbReference>
<dbReference type="Pfam" id="PF13960">
    <property type="entry name" value="DUF4218"/>
    <property type="match status" value="1"/>
</dbReference>
<dbReference type="KEGG" id="cam:101510894"/>